<dbReference type="AlphaFoldDB" id="A0A9P5VHH6"/>
<keyword evidence="3" id="KW-1185">Reference proteome</keyword>
<feature type="compositionally biased region" description="Low complexity" evidence="1">
    <location>
        <begin position="159"/>
        <end position="170"/>
    </location>
</feature>
<protein>
    <submittedName>
        <fullName evidence="2">Uncharacterized protein</fullName>
    </submittedName>
</protein>
<evidence type="ECO:0000313" key="2">
    <source>
        <dbReference type="EMBL" id="KAF9324289.1"/>
    </source>
</evidence>
<feature type="region of interest" description="Disordered" evidence="1">
    <location>
        <begin position="1"/>
        <end position="100"/>
    </location>
</feature>
<proteinExistence type="predicted"/>
<gene>
    <name evidence="2" type="ORF">BG006_000684</name>
</gene>
<comment type="caution">
    <text evidence="2">The sequence shown here is derived from an EMBL/GenBank/DDBJ whole genome shotgun (WGS) entry which is preliminary data.</text>
</comment>
<dbReference type="Gene3D" id="1.10.287.1490">
    <property type="match status" value="1"/>
</dbReference>
<feature type="compositionally biased region" description="Low complexity" evidence="1">
    <location>
        <begin position="34"/>
        <end position="65"/>
    </location>
</feature>
<name>A0A9P5VHH6_9FUNG</name>
<organism evidence="2 3">
    <name type="scientific">Podila minutissima</name>
    <dbReference type="NCBI Taxonomy" id="64525"/>
    <lineage>
        <taxon>Eukaryota</taxon>
        <taxon>Fungi</taxon>
        <taxon>Fungi incertae sedis</taxon>
        <taxon>Mucoromycota</taxon>
        <taxon>Mortierellomycotina</taxon>
        <taxon>Mortierellomycetes</taxon>
        <taxon>Mortierellales</taxon>
        <taxon>Mortierellaceae</taxon>
        <taxon>Podila</taxon>
    </lineage>
</organism>
<sequence length="495" mass="54566">MTTPGSPPSAPAPGAPTSVPPLDTTLTNKDNIDFFTAPSFTTSTTTATEANGNTPSSTPLLPTTLEVKSPTKDDSEPIPAPPTPINATKPTLTSPITPSQPMVTITNVEIISSVSSITSASPTSATSATPTSTVAAINGSSNGTVQPEDMEGITETLSPVEPEAPAGPSEEAQDGRLSALEEQLKAQAEELEKYKRDNQRLYVELEDSNQDLASLKDERERNHGAYNDLSRQYYDLQTKLIKKEQEYDTMSKNYLEHVRMIRATDDDHSTIMDRLNQLKASIEHLVRKAQGSRSVNLNKDAVIEHFKASGLLENFPVSEDKLEPYQLNLYMESVIMSTLVSHFFDKSLSCIFEYNKGFKEIYEWMHHRNNKLAVRWRQQLCVMIIQDPATKARQEEEVNTASTALTELVSNVYTNSNEAAKLRDICNKAFELAIAMNAMDNVISPVTVPLGSDFDDDEMGTSLKSNPEGKVALVIFPAFKDQVSAFNVRSKVWCY</sequence>
<reference evidence="2" key="1">
    <citation type="journal article" date="2020" name="Fungal Divers.">
        <title>Resolving the Mortierellaceae phylogeny through synthesis of multi-gene phylogenetics and phylogenomics.</title>
        <authorList>
            <person name="Vandepol N."/>
            <person name="Liber J."/>
            <person name="Desiro A."/>
            <person name="Na H."/>
            <person name="Kennedy M."/>
            <person name="Barry K."/>
            <person name="Grigoriev I.V."/>
            <person name="Miller A.N."/>
            <person name="O'Donnell K."/>
            <person name="Stajich J.E."/>
            <person name="Bonito G."/>
        </authorList>
    </citation>
    <scope>NUCLEOTIDE SEQUENCE</scope>
    <source>
        <strain evidence="2">NVP1</strain>
    </source>
</reference>
<dbReference type="Proteomes" id="UP000696485">
    <property type="component" value="Unassembled WGS sequence"/>
</dbReference>
<feature type="compositionally biased region" description="Pro residues" evidence="1">
    <location>
        <begin position="1"/>
        <end position="14"/>
    </location>
</feature>
<evidence type="ECO:0000313" key="3">
    <source>
        <dbReference type="Proteomes" id="UP000696485"/>
    </source>
</evidence>
<evidence type="ECO:0000256" key="1">
    <source>
        <dbReference type="SAM" id="MobiDB-lite"/>
    </source>
</evidence>
<feature type="region of interest" description="Disordered" evidence="1">
    <location>
        <begin position="158"/>
        <end position="177"/>
    </location>
</feature>
<dbReference type="EMBL" id="JAAAUY010001116">
    <property type="protein sequence ID" value="KAF9324289.1"/>
    <property type="molecule type" value="Genomic_DNA"/>
</dbReference>
<accession>A0A9P5VHH6</accession>